<evidence type="ECO:0000313" key="3">
    <source>
        <dbReference type="Proteomes" id="UP000620670"/>
    </source>
</evidence>
<evidence type="ECO:0000259" key="1">
    <source>
        <dbReference type="Pfam" id="PF04480"/>
    </source>
</evidence>
<dbReference type="InterPro" id="IPR007569">
    <property type="entry name" value="DUF559"/>
</dbReference>
<keyword evidence="2" id="KW-0540">Nuclease</keyword>
<keyword evidence="2" id="KW-0378">Hydrolase</keyword>
<feature type="domain" description="DUF559" evidence="1">
    <location>
        <begin position="6"/>
        <end position="109"/>
    </location>
</feature>
<dbReference type="Pfam" id="PF04480">
    <property type="entry name" value="DUF559"/>
    <property type="match status" value="1"/>
</dbReference>
<dbReference type="CDD" id="cd01038">
    <property type="entry name" value="Endonuclease_DUF559"/>
    <property type="match status" value="1"/>
</dbReference>
<dbReference type="GO" id="GO:0004519">
    <property type="term" value="F:endonuclease activity"/>
    <property type="evidence" value="ECO:0007669"/>
    <property type="project" value="UniProtKB-KW"/>
</dbReference>
<dbReference type="Proteomes" id="UP000620670">
    <property type="component" value="Unassembled WGS sequence"/>
</dbReference>
<comment type="caution">
    <text evidence="2">The sequence shown here is derived from an EMBL/GenBank/DDBJ whole genome shotgun (WGS) entry which is preliminary data.</text>
</comment>
<name>A0ABS0Y4W0_9HYPH</name>
<evidence type="ECO:0000313" key="2">
    <source>
        <dbReference type="EMBL" id="MBJ6127333.1"/>
    </source>
</evidence>
<dbReference type="InterPro" id="IPR011335">
    <property type="entry name" value="Restrct_endonuc-II-like"/>
</dbReference>
<accession>A0ABS0Y4W0</accession>
<dbReference type="InterPro" id="IPR047216">
    <property type="entry name" value="Endonuclease_DUF559_bact"/>
</dbReference>
<dbReference type="EMBL" id="JAELXT010000023">
    <property type="protein sequence ID" value="MBJ6127333.1"/>
    <property type="molecule type" value="Genomic_DNA"/>
</dbReference>
<keyword evidence="2" id="KW-0255">Endonuclease</keyword>
<organism evidence="2 3">
    <name type="scientific">Microvirga splendida</name>
    <dbReference type="NCBI Taxonomy" id="2795727"/>
    <lineage>
        <taxon>Bacteria</taxon>
        <taxon>Pseudomonadati</taxon>
        <taxon>Pseudomonadota</taxon>
        <taxon>Alphaproteobacteria</taxon>
        <taxon>Hyphomicrobiales</taxon>
        <taxon>Methylobacteriaceae</taxon>
        <taxon>Microvirga</taxon>
    </lineage>
</organism>
<sequence>MVKEPRQFARNLRKVPTSAEDVLWQVLRGRRFKGLKFRRQVPFLTYTVDFLCVERKLIVEIDGKQHEWYAEYDSRRTDEIERHGFRVIRFTNGDVLSDLESVSLRIAEAVVPSASSYPHPWPLSHTGEGKRDT</sequence>
<proteinExistence type="predicted"/>
<dbReference type="PANTHER" id="PTHR38590:SF1">
    <property type="entry name" value="BLL0828 PROTEIN"/>
    <property type="match status" value="1"/>
</dbReference>
<reference evidence="3" key="1">
    <citation type="submission" date="2020-12" db="EMBL/GenBank/DDBJ databases">
        <title>Hymenobacter sp.</title>
        <authorList>
            <person name="Kim M.K."/>
        </authorList>
    </citation>
    <scope>NUCLEOTIDE SEQUENCE [LARGE SCALE GENOMIC DNA]</scope>
    <source>
        <strain evidence="3">BT325</strain>
    </source>
</reference>
<dbReference type="Gene3D" id="3.40.960.10">
    <property type="entry name" value="VSR Endonuclease"/>
    <property type="match status" value="1"/>
</dbReference>
<gene>
    <name evidence="2" type="ORF">JAO75_18170</name>
</gene>
<dbReference type="SUPFAM" id="SSF52980">
    <property type="entry name" value="Restriction endonuclease-like"/>
    <property type="match status" value="1"/>
</dbReference>
<dbReference type="PANTHER" id="PTHR38590">
    <property type="entry name" value="BLL0828 PROTEIN"/>
    <property type="match status" value="1"/>
</dbReference>
<protein>
    <submittedName>
        <fullName evidence="2">Endonuclease domain-containing protein</fullName>
    </submittedName>
</protein>
<dbReference type="RefSeq" id="WP_199050558.1">
    <property type="nucleotide sequence ID" value="NZ_JAELXT010000023.1"/>
</dbReference>
<keyword evidence="3" id="KW-1185">Reference proteome</keyword>